<reference evidence="2 3" key="1">
    <citation type="journal article" date="2004" name="Science">
        <title>The genome of the diatom Thalassiosira pseudonana: ecology, evolution, and metabolism.</title>
        <authorList>
            <person name="Armbrust E.V."/>
            <person name="Berges J.A."/>
            <person name="Bowler C."/>
            <person name="Green B.R."/>
            <person name="Martinez D."/>
            <person name="Putnam N.H."/>
            <person name="Zhou S."/>
            <person name="Allen A.E."/>
            <person name="Apt K.E."/>
            <person name="Bechner M."/>
            <person name="Brzezinski M.A."/>
            <person name="Chaal B.K."/>
            <person name="Chiovitti A."/>
            <person name="Davis A.K."/>
            <person name="Demarest M.S."/>
            <person name="Detter J.C."/>
            <person name="Glavina T."/>
            <person name="Goodstein D."/>
            <person name="Hadi M.Z."/>
            <person name="Hellsten U."/>
            <person name="Hildebrand M."/>
            <person name="Jenkins B.D."/>
            <person name="Jurka J."/>
            <person name="Kapitonov V.V."/>
            <person name="Kroger N."/>
            <person name="Lau W.W."/>
            <person name="Lane T.W."/>
            <person name="Larimer F.W."/>
            <person name="Lippmeier J.C."/>
            <person name="Lucas S."/>
            <person name="Medina M."/>
            <person name="Montsant A."/>
            <person name="Obornik M."/>
            <person name="Parker M.S."/>
            <person name="Palenik B."/>
            <person name="Pazour G.J."/>
            <person name="Richardson P.M."/>
            <person name="Rynearson T.A."/>
            <person name="Saito M.A."/>
            <person name="Schwartz D.C."/>
            <person name="Thamatrakoln K."/>
            <person name="Valentin K."/>
            <person name="Vardi A."/>
            <person name="Wilkerson F.P."/>
            <person name="Rokhsar D.S."/>
        </authorList>
    </citation>
    <scope>NUCLEOTIDE SEQUENCE [LARGE SCALE GENOMIC DNA]</scope>
    <source>
        <strain evidence="2 3">CCMP1335</strain>
    </source>
</reference>
<dbReference type="Proteomes" id="UP000001449">
    <property type="component" value="Chromosome 10"/>
</dbReference>
<feature type="compositionally biased region" description="Acidic residues" evidence="1">
    <location>
        <begin position="626"/>
        <end position="637"/>
    </location>
</feature>
<gene>
    <name evidence="2" type="ORF">THAPSDRAFT_24120</name>
</gene>
<name>B8C926_THAPS</name>
<dbReference type="Gene3D" id="3.40.50.10190">
    <property type="entry name" value="BRCT domain"/>
    <property type="match status" value="1"/>
</dbReference>
<dbReference type="eggNOG" id="ENOG502QZ4Z">
    <property type="taxonomic scope" value="Eukaryota"/>
</dbReference>
<dbReference type="PaxDb" id="35128-Thaps24120"/>
<evidence type="ECO:0000256" key="1">
    <source>
        <dbReference type="SAM" id="MobiDB-lite"/>
    </source>
</evidence>
<dbReference type="HOGENOM" id="CLU_347356_0_0_1"/>
<sequence length="813" mass="88550">MLLRVDRVNGGTNGNPSLSTSPPLHACLATANGPIDESSSSQADATQAGGHLIPEDDTGNSQRAGEILTVGRKNCNVTISNDKCVSRTHASIRLLSNRRPMNGDDTSLCEGRIMMEFGTPSTPEEVAACKTADTGVICVVKDLGSKFGTFVMVDEELVKKYGVVAVKSAGNGGVDGDETGDETDDEAAKVNVNYVELSEKQIQAVRLLNIMNDRNNTNASSPSISSSATTLPKFQKLEANQTTILLPLSHQSTTTTTTPHVTVLFGPQGSAIRLSLLPLQFTCSRLKPAEQTPILHALHYIGGTHSSQWCPKTSTHLVTAVQKATAKHIMAWACRRPAVTVDYIYGLMARTSPSDPLPKEENFPPAGASQLDDLEVEDSTVHSMALKGYRIGVLVDDDSRPLSESAGADILEIYKDAPTDAGTKFESWWMDQVGRAKNDKMALVVIESSSKKCEVWMKGLHNVRDESTVKFSNQKNLAKAITSNKGRGELLLDKNKVTIEKVVGWDAGETGVSSSHEEPEESHEVSAHEDKDDMPVSTRRKRAFEESVEAKDAEEEAPEPPRQRQRREDVVEESETPKKKATATAAATEKRRNEEHDEVEGEAPAAVPVKKSKKATTAGPPPVEQVEYDPSSDEEGFPDERVPLPTTEDGWLVAAPSKGRKKYRKNIDELEEVKDDERPTFAAVTKKVTGLIVRDYFAPPPRALINVNGNKKDFKCFRKNHILRGFTSFDADPSHDDLRQAVRLVAVLPKETERQRQLEMQQAELEREQEFADALFNDGGGGGAGGKKRGRSGGSIAGFFTQGSTATKRGRGR</sequence>
<evidence type="ECO:0000313" key="3">
    <source>
        <dbReference type="Proteomes" id="UP000001449"/>
    </source>
</evidence>
<proteinExistence type="predicted"/>
<dbReference type="InParanoid" id="B8C926"/>
<dbReference type="GO" id="GO:0007095">
    <property type="term" value="P:mitotic G2 DNA damage checkpoint signaling"/>
    <property type="evidence" value="ECO:0000318"/>
    <property type="project" value="GO_Central"/>
</dbReference>
<evidence type="ECO:0000313" key="2">
    <source>
        <dbReference type="EMBL" id="EED89977.1"/>
    </source>
</evidence>
<dbReference type="RefSeq" id="XP_002292781.1">
    <property type="nucleotide sequence ID" value="XM_002292745.1"/>
</dbReference>
<dbReference type="AlphaFoldDB" id="B8C926"/>
<feature type="compositionally biased region" description="Basic and acidic residues" evidence="1">
    <location>
        <begin position="522"/>
        <end position="534"/>
    </location>
</feature>
<protein>
    <submittedName>
        <fullName evidence="2">Uncharacterized protein</fullName>
    </submittedName>
</protein>
<dbReference type="GO" id="GO:0000724">
    <property type="term" value="P:double-strand break repair via homologous recombination"/>
    <property type="evidence" value="ECO:0000318"/>
    <property type="project" value="GO_Central"/>
</dbReference>
<feature type="region of interest" description="Disordered" evidence="1">
    <location>
        <begin position="775"/>
        <end position="813"/>
    </location>
</feature>
<dbReference type="STRING" id="35128.B8C926"/>
<accession>B8C926</accession>
<feature type="region of interest" description="Disordered" evidence="1">
    <location>
        <begin position="508"/>
        <end position="646"/>
    </location>
</feature>
<dbReference type="GO" id="GO:0030870">
    <property type="term" value="C:Mre11 complex"/>
    <property type="evidence" value="ECO:0000318"/>
    <property type="project" value="GO_Central"/>
</dbReference>
<organism evidence="2 3">
    <name type="scientific">Thalassiosira pseudonana</name>
    <name type="common">Marine diatom</name>
    <name type="synonym">Cyclotella nana</name>
    <dbReference type="NCBI Taxonomy" id="35128"/>
    <lineage>
        <taxon>Eukaryota</taxon>
        <taxon>Sar</taxon>
        <taxon>Stramenopiles</taxon>
        <taxon>Ochrophyta</taxon>
        <taxon>Bacillariophyta</taxon>
        <taxon>Coscinodiscophyceae</taxon>
        <taxon>Thalassiosirophycidae</taxon>
        <taxon>Thalassiosirales</taxon>
        <taxon>Thalassiosiraceae</taxon>
        <taxon>Thalassiosira</taxon>
    </lineage>
</organism>
<dbReference type="KEGG" id="tps:THAPSDRAFT_24120"/>
<dbReference type="EMBL" id="CM000646">
    <property type="protein sequence ID" value="EED89977.1"/>
    <property type="molecule type" value="Genomic_DNA"/>
</dbReference>
<dbReference type="PANTHER" id="PTHR12162">
    <property type="entry name" value="NIBRIN-RELATED"/>
    <property type="match status" value="1"/>
</dbReference>
<dbReference type="InterPro" id="IPR036420">
    <property type="entry name" value="BRCT_dom_sf"/>
</dbReference>
<dbReference type="GO" id="GO:0003684">
    <property type="term" value="F:damaged DNA binding"/>
    <property type="evidence" value="ECO:0000318"/>
    <property type="project" value="GO_Central"/>
</dbReference>
<dbReference type="GeneID" id="7451050"/>
<keyword evidence="3" id="KW-1185">Reference proteome</keyword>
<dbReference type="OMA" id="ANEVWND"/>
<feature type="region of interest" description="Disordered" evidence="1">
    <location>
        <begin position="1"/>
        <end position="62"/>
    </location>
</feature>
<dbReference type="PANTHER" id="PTHR12162:SF0">
    <property type="entry name" value="NIBRIN"/>
    <property type="match status" value="1"/>
</dbReference>
<reference evidence="2 3" key="2">
    <citation type="journal article" date="2008" name="Nature">
        <title>The Phaeodactylum genome reveals the evolutionary history of diatom genomes.</title>
        <authorList>
            <person name="Bowler C."/>
            <person name="Allen A.E."/>
            <person name="Badger J.H."/>
            <person name="Grimwood J."/>
            <person name="Jabbari K."/>
            <person name="Kuo A."/>
            <person name="Maheswari U."/>
            <person name="Martens C."/>
            <person name="Maumus F."/>
            <person name="Otillar R.P."/>
            <person name="Rayko E."/>
            <person name="Salamov A."/>
            <person name="Vandepoele K."/>
            <person name="Beszteri B."/>
            <person name="Gruber A."/>
            <person name="Heijde M."/>
            <person name="Katinka M."/>
            <person name="Mock T."/>
            <person name="Valentin K."/>
            <person name="Verret F."/>
            <person name="Berges J.A."/>
            <person name="Brownlee C."/>
            <person name="Cadoret J.P."/>
            <person name="Chiovitti A."/>
            <person name="Choi C.J."/>
            <person name="Coesel S."/>
            <person name="De Martino A."/>
            <person name="Detter J.C."/>
            <person name="Durkin C."/>
            <person name="Falciatore A."/>
            <person name="Fournet J."/>
            <person name="Haruta M."/>
            <person name="Huysman M.J."/>
            <person name="Jenkins B.D."/>
            <person name="Jiroutova K."/>
            <person name="Jorgensen R.E."/>
            <person name="Joubert Y."/>
            <person name="Kaplan A."/>
            <person name="Kroger N."/>
            <person name="Kroth P.G."/>
            <person name="La Roche J."/>
            <person name="Lindquist E."/>
            <person name="Lommer M."/>
            <person name="Martin-Jezequel V."/>
            <person name="Lopez P.J."/>
            <person name="Lucas S."/>
            <person name="Mangogna M."/>
            <person name="McGinnis K."/>
            <person name="Medlin L.K."/>
            <person name="Montsant A."/>
            <person name="Oudot-Le Secq M.P."/>
            <person name="Napoli C."/>
            <person name="Obornik M."/>
            <person name="Parker M.S."/>
            <person name="Petit J.L."/>
            <person name="Porcel B.M."/>
            <person name="Poulsen N."/>
            <person name="Robison M."/>
            <person name="Rychlewski L."/>
            <person name="Rynearson T.A."/>
            <person name="Schmutz J."/>
            <person name="Shapiro H."/>
            <person name="Siaut M."/>
            <person name="Stanley M."/>
            <person name="Sussman M.R."/>
            <person name="Taylor A.R."/>
            <person name="Vardi A."/>
            <person name="von Dassow P."/>
            <person name="Vyverman W."/>
            <person name="Willis A."/>
            <person name="Wyrwicz L.S."/>
            <person name="Rokhsar D.S."/>
            <person name="Weissenbach J."/>
            <person name="Armbrust E.V."/>
            <person name="Green B.R."/>
            <person name="Van de Peer Y."/>
            <person name="Grigoriev I.V."/>
        </authorList>
    </citation>
    <scope>NUCLEOTIDE SEQUENCE [LARGE SCALE GENOMIC DNA]</scope>
    <source>
        <strain evidence="2 3">CCMP1335</strain>
    </source>
</reference>
<dbReference type="SUPFAM" id="SSF49879">
    <property type="entry name" value="SMAD/FHA domain"/>
    <property type="match status" value="1"/>
</dbReference>
<dbReference type="Gene3D" id="2.60.200.20">
    <property type="match status" value="1"/>
</dbReference>
<dbReference type="InterPro" id="IPR040227">
    <property type="entry name" value="Nibrin-rel"/>
</dbReference>
<dbReference type="InterPro" id="IPR008984">
    <property type="entry name" value="SMAD_FHA_dom_sf"/>
</dbReference>
<feature type="compositionally biased region" description="Basic and acidic residues" evidence="1">
    <location>
        <begin position="559"/>
        <end position="569"/>
    </location>
</feature>